<dbReference type="PROSITE" id="PS50931">
    <property type="entry name" value="HTH_LYSR"/>
    <property type="match status" value="1"/>
</dbReference>
<gene>
    <name evidence="6" type="ORF">GON04_15840</name>
</gene>
<dbReference type="InterPro" id="IPR005119">
    <property type="entry name" value="LysR_subst-bd"/>
</dbReference>
<evidence type="ECO:0000256" key="1">
    <source>
        <dbReference type="ARBA" id="ARBA00009437"/>
    </source>
</evidence>
<dbReference type="InterPro" id="IPR000847">
    <property type="entry name" value="LysR_HTH_N"/>
</dbReference>
<feature type="domain" description="HTH lysR-type" evidence="5">
    <location>
        <begin position="3"/>
        <end position="60"/>
    </location>
</feature>
<dbReference type="GO" id="GO:0005829">
    <property type="term" value="C:cytosol"/>
    <property type="evidence" value="ECO:0007669"/>
    <property type="project" value="TreeGrafter"/>
</dbReference>
<dbReference type="RefSeq" id="WP_157399033.1">
    <property type="nucleotide sequence ID" value="NZ_WSEL01000009.1"/>
</dbReference>
<evidence type="ECO:0000313" key="7">
    <source>
        <dbReference type="Proteomes" id="UP000469385"/>
    </source>
</evidence>
<proteinExistence type="inferred from homology"/>
<evidence type="ECO:0000256" key="2">
    <source>
        <dbReference type="ARBA" id="ARBA00023015"/>
    </source>
</evidence>
<evidence type="ECO:0000256" key="4">
    <source>
        <dbReference type="ARBA" id="ARBA00023163"/>
    </source>
</evidence>
<dbReference type="PRINTS" id="PR00039">
    <property type="entry name" value="HTHLYSR"/>
</dbReference>
<dbReference type="Gene3D" id="3.40.190.10">
    <property type="entry name" value="Periplasmic binding protein-like II"/>
    <property type="match status" value="2"/>
</dbReference>
<comment type="caution">
    <text evidence="6">The sequence shown here is derived from an EMBL/GenBank/DDBJ whole genome shotgun (WGS) entry which is preliminary data.</text>
</comment>
<protein>
    <submittedName>
        <fullName evidence="6">LysR family transcriptional regulator</fullName>
    </submittedName>
</protein>
<dbReference type="Gene3D" id="1.10.10.10">
    <property type="entry name" value="Winged helix-like DNA-binding domain superfamily/Winged helix DNA-binding domain"/>
    <property type="match status" value="1"/>
</dbReference>
<organism evidence="6 7">
    <name type="scientific">Ramlibacter pinisoli</name>
    <dbReference type="NCBI Taxonomy" id="2682844"/>
    <lineage>
        <taxon>Bacteria</taxon>
        <taxon>Pseudomonadati</taxon>
        <taxon>Pseudomonadota</taxon>
        <taxon>Betaproteobacteria</taxon>
        <taxon>Burkholderiales</taxon>
        <taxon>Comamonadaceae</taxon>
        <taxon>Ramlibacter</taxon>
    </lineage>
</organism>
<keyword evidence="7" id="KW-1185">Reference proteome</keyword>
<accession>A0A6N8IVG2</accession>
<dbReference type="GO" id="GO:0003677">
    <property type="term" value="F:DNA binding"/>
    <property type="evidence" value="ECO:0007669"/>
    <property type="project" value="UniProtKB-KW"/>
</dbReference>
<sequence>MQIDFLGIQAFLAVAETGGFSQAAARLHLSQTAISHRMRKLEDSLGVQLVVRTSRGISLTQAGEALLPRARHAVRQLEESCDVVRTHGQNAPQWVTFGCLPTIAAGILAPLLEQVRAAHPQLPVRVFDSSPAEIVELVQARTAAFGVSLDQPAAEGLAMRLVAREPFVLACPRGHALAARPAVGWAELRGQPLVRISLPSGNSATIDEKLGPLREGLQWIYEAQRTAVALKLVRHGLGLTIVPRLAVRDEDGVAVVPLHEPEVSRAIVLLTRQGEAPGEAERFIADTATQLIRAAPGLTPA</sequence>
<evidence type="ECO:0000259" key="5">
    <source>
        <dbReference type="PROSITE" id="PS50931"/>
    </source>
</evidence>
<dbReference type="InterPro" id="IPR050950">
    <property type="entry name" value="HTH-type_LysR_regulators"/>
</dbReference>
<evidence type="ECO:0000256" key="3">
    <source>
        <dbReference type="ARBA" id="ARBA00023125"/>
    </source>
</evidence>
<dbReference type="InterPro" id="IPR036388">
    <property type="entry name" value="WH-like_DNA-bd_sf"/>
</dbReference>
<dbReference type="AlphaFoldDB" id="A0A6N8IVG2"/>
<dbReference type="Pfam" id="PF03466">
    <property type="entry name" value="LysR_substrate"/>
    <property type="match status" value="1"/>
</dbReference>
<dbReference type="InterPro" id="IPR036390">
    <property type="entry name" value="WH_DNA-bd_sf"/>
</dbReference>
<dbReference type="GO" id="GO:0003700">
    <property type="term" value="F:DNA-binding transcription factor activity"/>
    <property type="evidence" value="ECO:0007669"/>
    <property type="project" value="InterPro"/>
</dbReference>
<keyword evidence="4" id="KW-0804">Transcription</keyword>
<comment type="similarity">
    <text evidence="1">Belongs to the LysR transcriptional regulatory family.</text>
</comment>
<dbReference type="Proteomes" id="UP000469385">
    <property type="component" value="Unassembled WGS sequence"/>
</dbReference>
<reference evidence="6 7" key="1">
    <citation type="submission" date="2019-12" db="EMBL/GenBank/DDBJ databases">
        <authorList>
            <person name="Huq M.A."/>
        </authorList>
    </citation>
    <scope>NUCLEOTIDE SEQUENCE [LARGE SCALE GENOMIC DNA]</scope>
    <source>
        <strain evidence="6 7">MAH-25</strain>
    </source>
</reference>
<name>A0A6N8IVG2_9BURK</name>
<evidence type="ECO:0000313" key="6">
    <source>
        <dbReference type="EMBL" id="MVQ30931.1"/>
    </source>
</evidence>
<dbReference type="FunFam" id="1.10.10.10:FF:000001">
    <property type="entry name" value="LysR family transcriptional regulator"/>
    <property type="match status" value="1"/>
</dbReference>
<dbReference type="SUPFAM" id="SSF53850">
    <property type="entry name" value="Periplasmic binding protein-like II"/>
    <property type="match status" value="1"/>
</dbReference>
<dbReference type="EMBL" id="WSEL01000009">
    <property type="protein sequence ID" value="MVQ30931.1"/>
    <property type="molecule type" value="Genomic_DNA"/>
</dbReference>
<dbReference type="PANTHER" id="PTHR30419:SF8">
    <property type="entry name" value="NITROGEN ASSIMILATION TRANSCRIPTIONAL ACTIVATOR-RELATED"/>
    <property type="match status" value="1"/>
</dbReference>
<keyword evidence="3" id="KW-0238">DNA-binding</keyword>
<dbReference type="PANTHER" id="PTHR30419">
    <property type="entry name" value="HTH-TYPE TRANSCRIPTIONAL REGULATOR YBHD"/>
    <property type="match status" value="1"/>
</dbReference>
<dbReference type="Pfam" id="PF00126">
    <property type="entry name" value="HTH_1"/>
    <property type="match status" value="1"/>
</dbReference>
<dbReference type="SUPFAM" id="SSF46785">
    <property type="entry name" value="Winged helix' DNA-binding domain"/>
    <property type="match status" value="1"/>
</dbReference>
<keyword evidence="2" id="KW-0805">Transcription regulation</keyword>